<keyword evidence="3" id="KW-1185">Reference proteome</keyword>
<sequence>MKAVTDNCHRRFVLQTRHSCSISQTDFDSQRPSLCCRSTHMNYPPAAVSQQPQPQRTARYRRSSDNPTVTRLFDLNAFSL</sequence>
<accession>A0ABR3LWS2</accession>
<comment type="caution">
    <text evidence="2">The sequence shown here is derived from an EMBL/GenBank/DDBJ whole genome shotgun (WGS) entry which is preliminary data.</text>
</comment>
<dbReference type="EMBL" id="JAYMGO010000017">
    <property type="protein sequence ID" value="KAL1257327.1"/>
    <property type="molecule type" value="Genomic_DNA"/>
</dbReference>
<name>A0ABR3LWS2_9TELE</name>
<protein>
    <submittedName>
        <fullName evidence="2">Uncharacterized protein</fullName>
    </submittedName>
</protein>
<feature type="region of interest" description="Disordered" evidence="1">
    <location>
        <begin position="45"/>
        <end position="66"/>
    </location>
</feature>
<reference evidence="2 3" key="1">
    <citation type="submission" date="2023-09" db="EMBL/GenBank/DDBJ databases">
        <authorList>
            <person name="Wang M."/>
        </authorList>
    </citation>
    <scope>NUCLEOTIDE SEQUENCE [LARGE SCALE GENOMIC DNA]</scope>
    <source>
        <strain evidence="2">GT-2023</strain>
        <tissue evidence="2">Liver</tissue>
    </source>
</reference>
<organism evidence="2 3">
    <name type="scientific">Cirrhinus molitorella</name>
    <name type="common">mud carp</name>
    <dbReference type="NCBI Taxonomy" id="172907"/>
    <lineage>
        <taxon>Eukaryota</taxon>
        <taxon>Metazoa</taxon>
        <taxon>Chordata</taxon>
        <taxon>Craniata</taxon>
        <taxon>Vertebrata</taxon>
        <taxon>Euteleostomi</taxon>
        <taxon>Actinopterygii</taxon>
        <taxon>Neopterygii</taxon>
        <taxon>Teleostei</taxon>
        <taxon>Ostariophysi</taxon>
        <taxon>Cypriniformes</taxon>
        <taxon>Cyprinidae</taxon>
        <taxon>Labeoninae</taxon>
        <taxon>Labeonini</taxon>
        <taxon>Cirrhinus</taxon>
    </lineage>
</organism>
<feature type="compositionally biased region" description="Low complexity" evidence="1">
    <location>
        <begin position="45"/>
        <end position="55"/>
    </location>
</feature>
<proteinExistence type="predicted"/>
<dbReference type="Proteomes" id="UP001558613">
    <property type="component" value="Unassembled WGS sequence"/>
</dbReference>
<evidence type="ECO:0000313" key="2">
    <source>
        <dbReference type="EMBL" id="KAL1257327.1"/>
    </source>
</evidence>
<evidence type="ECO:0000313" key="3">
    <source>
        <dbReference type="Proteomes" id="UP001558613"/>
    </source>
</evidence>
<evidence type="ECO:0000256" key="1">
    <source>
        <dbReference type="SAM" id="MobiDB-lite"/>
    </source>
</evidence>
<gene>
    <name evidence="2" type="ORF">QQF64_010571</name>
</gene>